<dbReference type="GO" id="GO:0007189">
    <property type="term" value="P:adenylate cyclase-activating G protein-coupled receptor signaling pathway"/>
    <property type="evidence" value="ECO:0000318"/>
    <property type="project" value="GO_Central"/>
</dbReference>
<keyword evidence="4" id="KW-0677">Repeat</keyword>
<keyword evidence="2" id="KW-0433">Leucine-rich repeat</keyword>
<reference evidence="12" key="3">
    <citation type="submission" date="2025-08" db="UniProtKB">
        <authorList>
            <consortium name="Ensembl"/>
        </authorList>
    </citation>
    <scope>IDENTIFICATION</scope>
</reference>
<evidence type="ECO:0000313" key="13">
    <source>
        <dbReference type="Proteomes" id="UP000008144"/>
    </source>
</evidence>
<comment type="subcellular location">
    <subcellularLocation>
        <location evidence="1">Membrane</location>
    </subcellularLocation>
</comment>
<dbReference type="AlphaFoldDB" id="F7BL24"/>
<feature type="disulfide bond" evidence="8">
    <location>
        <begin position="105"/>
        <end position="120"/>
    </location>
</feature>
<keyword evidence="3 10" id="KW-0812">Transmembrane</keyword>
<evidence type="ECO:0000256" key="7">
    <source>
        <dbReference type="ARBA" id="ARBA00023157"/>
    </source>
</evidence>
<keyword evidence="7 8" id="KW-1015">Disulfide bond</keyword>
<dbReference type="Gene3D" id="1.20.1070.10">
    <property type="entry name" value="Rhodopsin 7-helix transmembrane proteins"/>
    <property type="match status" value="1"/>
</dbReference>
<reference evidence="12" key="2">
    <citation type="journal article" date="2008" name="Genome Biol.">
        <title>Improved genome assembly and evidence-based global gene model set for the chordate Ciona intestinalis: new insight into intron and operon populations.</title>
        <authorList>
            <person name="Satou Y."/>
            <person name="Mineta K."/>
            <person name="Ogasawara M."/>
            <person name="Sasakura Y."/>
            <person name="Shoguchi E."/>
            <person name="Ueno K."/>
            <person name="Yamada L."/>
            <person name="Matsumoto J."/>
            <person name="Wasserscheid J."/>
            <person name="Dewar K."/>
            <person name="Wiley G.B."/>
            <person name="Macmil S.L."/>
            <person name="Roe B.A."/>
            <person name="Zeller R.W."/>
            <person name="Hastings K.E."/>
            <person name="Lemaire P."/>
            <person name="Lindquist E."/>
            <person name="Endo T."/>
            <person name="Hotta K."/>
            <person name="Inaba K."/>
        </authorList>
    </citation>
    <scope>NUCLEOTIDE SEQUENCE [LARGE SCALE GENOMIC DNA]</scope>
    <source>
        <strain evidence="12">wild type</strain>
    </source>
</reference>
<dbReference type="PANTHER" id="PTHR24372">
    <property type="entry name" value="GLYCOPROTEIN HORMONE RECEPTOR"/>
    <property type="match status" value="1"/>
</dbReference>
<feature type="transmembrane region" description="Helical" evidence="10">
    <location>
        <begin position="216"/>
        <end position="241"/>
    </location>
</feature>
<feature type="transmembrane region" description="Helical" evidence="10">
    <location>
        <begin position="495"/>
        <end position="515"/>
    </location>
</feature>
<evidence type="ECO:0000256" key="3">
    <source>
        <dbReference type="ARBA" id="ARBA00022692"/>
    </source>
</evidence>
<dbReference type="Ensembl" id="ENSCINT00000000767.3">
    <property type="protein sequence ID" value="ENSCINP00000000767.3"/>
    <property type="gene ID" value="ENSCING00000000422.3"/>
</dbReference>
<reference evidence="12" key="4">
    <citation type="submission" date="2025-09" db="UniProtKB">
        <authorList>
            <consortium name="Ensembl"/>
        </authorList>
    </citation>
    <scope>IDENTIFICATION</scope>
</reference>
<dbReference type="GO" id="GO:0009755">
    <property type="term" value="P:hormone-mediated signaling pathway"/>
    <property type="evidence" value="ECO:0000318"/>
    <property type="project" value="GO_Central"/>
</dbReference>
<feature type="transmembrane region" description="Helical" evidence="10">
    <location>
        <begin position="261"/>
        <end position="287"/>
    </location>
</feature>
<feature type="region of interest" description="Disordered" evidence="9">
    <location>
        <begin position="552"/>
        <end position="581"/>
    </location>
</feature>
<dbReference type="GeneTree" id="ENSGT00940000163045"/>
<accession>F7BL24</accession>
<evidence type="ECO:0000256" key="1">
    <source>
        <dbReference type="ARBA" id="ARBA00004370"/>
    </source>
</evidence>
<name>F7BL24_CIOIN</name>
<organism evidence="12 13">
    <name type="scientific">Ciona intestinalis</name>
    <name type="common">Transparent sea squirt</name>
    <name type="synonym">Ascidia intestinalis</name>
    <dbReference type="NCBI Taxonomy" id="7719"/>
    <lineage>
        <taxon>Eukaryota</taxon>
        <taxon>Metazoa</taxon>
        <taxon>Chordata</taxon>
        <taxon>Tunicata</taxon>
        <taxon>Ascidiacea</taxon>
        <taxon>Phlebobranchia</taxon>
        <taxon>Cionidae</taxon>
        <taxon>Ciona</taxon>
    </lineage>
</organism>
<keyword evidence="5 10" id="KW-1133">Transmembrane helix</keyword>
<evidence type="ECO:0000259" key="11">
    <source>
        <dbReference type="PROSITE" id="PS50262"/>
    </source>
</evidence>
<dbReference type="PROSITE" id="PS50068">
    <property type="entry name" value="LDLRA_2"/>
    <property type="match status" value="1"/>
</dbReference>
<dbReference type="InParanoid" id="F7BL24"/>
<protein>
    <recommendedName>
        <fullName evidence="11">G-protein coupled receptors family 1 profile domain-containing protein</fullName>
    </recommendedName>
</protein>
<dbReference type="Proteomes" id="UP000008144">
    <property type="component" value="Chromosome 9"/>
</dbReference>
<dbReference type="CDD" id="cd00112">
    <property type="entry name" value="LDLa"/>
    <property type="match status" value="1"/>
</dbReference>
<dbReference type="InterPro" id="IPR002172">
    <property type="entry name" value="LDrepeatLR_classA_rpt"/>
</dbReference>
<sequence length="581" mass="65601">MTIKTANLCDGKPECYDLSDECGGVCSIEQAFCKFQNIFLNQSDSLVYRCGNGYPLTTQDICDGTWSKCQPRVEHEESQCDGRHFCGGRNINSSRLISYDKALVCDGYRDCADGSDEWYCPQRFNCTSSIKPSSVPRTFTFDDFNDCVDGSDECPPYLDWNWLSSRNEMISVIFFRVWVWIMAVMALLGNGYVIAKTCQRAKKLLKASAVAKANHFLVFNLAVSDFLMGVYLICIAIYSAVFSGRYCYEDEKWRTGSSCQFLGGLSVVASEASVLILAVMTCVRLYSVFMPFRSRNLKFWTVSICVMIVWGLSVCLAVLPMYALTVIDGAWLPSKFFNSTIVPIKSAQNFMDRMEVYVLNYSENATRSNGTVQWSTIQTFLNVHSPKNRIMGLYGYYSSSSVCISRLFVTPLQQGWRISITIVSINFFVFVFIALAYLAIYKRAKQQPRKNDTDRSVKMQSKIFRLVTTDFFCWVPICIMAFIHFARVANLDGTAYVIVAVVLMPINSVLNPLLYSNALDNLLKKTLLAWRASRQKAALLQGEMFQRFKLQESAGTSDKAESDNQPESIHATPVRTADSKL</sequence>
<feature type="transmembrane region" description="Helical" evidence="10">
    <location>
        <begin position="173"/>
        <end position="195"/>
    </location>
</feature>
<dbReference type="PROSITE" id="PS50262">
    <property type="entry name" value="G_PROTEIN_RECEP_F1_2"/>
    <property type="match status" value="1"/>
</dbReference>
<dbReference type="PRINTS" id="PR00237">
    <property type="entry name" value="GPCRRHODOPSN"/>
</dbReference>
<dbReference type="PANTHER" id="PTHR24372:SF77">
    <property type="entry name" value="G-PROTEIN COUPLED RECEPTORS FAMILY 1 PROFILE DOMAIN-CONTAINING PROTEIN"/>
    <property type="match status" value="1"/>
</dbReference>
<evidence type="ECO:0000256" key="2">
    <source>
        <dbReference type="ARBA" id="ARBA00022614"/>
    </source>
</evidence>
<reference evidence="13" key="1">
    <citation type="journal article" date="2002" name="Science">
        <title>The draft genome of Ciona intestinalis: insights into chordate and vertebrate origins.</title>
        <authorList>
            <person name="Dehal P."/>
            <person name="Satou Y."/>
            <person name="Campbell R.K."/>
            <person name="Chapman J."/>
            <person name="Degnan B."/>
            <person name="De Tomaso A."/>
            <person name="Davidson B."/>
            <person name="Di Gregorio A."/>
            <person name="Gelpke M."/>
            <person name="Goodstein D.M."/>
            <person name="Harafuji N."/>
            <person name="Hastings K.E."/>
            <person name="Ho I."/>
            <person name="Hotta K."/>
            <person name="Huang W."/>
            <person name="Kawashima T."/>
            <person name="Lemaire P."/>
            <person name="Martinez D."/>
            <person name="Meinertzhagen I.A."/>
            <person name="Necula S."/>
            <person name="Nonaka M."/>
            <person name="Putnam N."/>
            <person name="Rash S."/>
            <person name="Saiga H."/>
            <person name="Satake M."/>
            <person name="Terry A."/>
            <person name="Yamada L."/>
            <person name="Wang H.G."/>
            <person name="Awazu S."/>
            <person name="Azumi K."/>
            <person name="Boore J."/>
            <person name="Branno M."/>
            <person name="Chin-Bow S."/>
            <person name="DeSantis R."/>
            <person name="Doyle S."/>
            <person name="Francino P."/>
            <person name="Keys D.N."/>
            <person name="Haga S."/>
            <person name="Hayashi H."/>
            <person name="Hino K."/>
            <person name="Imai K.S."/>
            <person name="Inaba K."/>
            <person name="Kano S."/>
            <person name="Kobayashi K."/>
            <person name="Kobayashi M."/>
            <person name="Lee B.I."/>
            <person name="Makabe K.W."/>
            <person name="Manohar C."/>
            <person name="Matassi G."/>
            <person name="Medina M."/>
            <person name="Mochizuki Y."/>
            <person name="Mount S."/>
            <person name="Morishita T."/>
            <person name="Miura S."/>
            <person name="Nakayama A."/>
            <person name="Nishizaka S."/>
            <person name="Nomoto H."/>
            <person name="Ohta F."/>
            <person name="Oishi K."/>
            <person name="Rigoutsos I."/>
            <person name="Sano M."/>
            <person name="Sasaki A."/>
            <person name="Sasakura Y."/>
            <person name="Shoguchi E."/>
            <person name="Shin-i T."/>
            <person name="Spagnuolo A."/>
            <person name="Stainier D."/>
            <person name="Suzuki M.M."/>
            <person name="Tassy O."/>
            <person name="Takatori N."/>
            <person name="Tokuoka M."/>
            <person name="Yagi K."/>
            <person name="Yoshizaki F."/>
            <person name="Wada S."/>
            <person name="Zhang C."/>
            <person name="Hyatt P.D."/>
            <person name="Larimer F."/>
            <person name="Detter C."/>
            <person name="Doggett N."/>
            <person name="Glavina T."/>
            <person name="Hawkins T."/>
            <person name="Richardson P."/>
            <person name="Lucas S."/>
            <person name="Kohara Y."/>
            <person name="Levine M."/>
            <person name="Satoh N."/>
            <person name="Rokhsar D.S."/>
        </authorList>
    </citation>
    <scope>NUCLEOTIDE SEQUENCE [LARGE SCALE GENOMIC DNA]</scope>
</reference>
<evidence type="ECO:0000256" key="5">
    <source>
        <dbReference type="ARBA" id="ARBA00022989"/>
    </source>
</evidence>
<dbReference type="Gene3D" id="4.10.1220.10">
    <property type="entry name" value="EGF-type module"/>
    <property type="match status" value="1"/>
</dbReference>
<dbReference type="GO" id="GO:0008528">
    <property type="term" value="F:G protein-coupled peptide receptor activity"/>
    <property type="evidence" value="ECO:0000318"/>
    <property type="project" value="GO_Central"/>
</dbReference>
<dbReference type="InterPro" id="IPR017452">
    <property type="entry name" value="GPCR_Rhodpsn_7TM"/>
</dbReference>
<keyword evidence="6 10" id="KW-0472">Membrane</keyword>
<evidence type="ECO:0000256" key="6">
    <source>
        <dbReference type="ARBA" id="ARBA00023136"/>
    </source>
</evidence>
<dbReference type="Pfam" id="PF00001">
    <property type="entry name" value="7tm_1"/>
    <property type="match status" value="2"/>
</dbReference>
<dbReference type="SUPFAM" id="SSF81321">
    <property type="entry name" value="Family A G protein-coupled receptor-like"/>
    <property type="match status" value="1"/>
</dbReference>
<dbReference type="GO" id="GO:0005886">
    <property type="term" value="C:plasma membrane"/>
    <property type="evidence" value="ECO:0000318"/>
    <property type="project" value="GO_Central"/>
</dbReference>
<dbReference type="HOGENOM" id="CLU_002245_0_0_1"/>
<keyword evidence="13" id="KW-1185">Reference proteome</keyword>
<dbReference type="EMBL" id="EAAA01002956">
    <property type="status" value="NOT_ANNOTATED_CDS"/>
    <property type="molecule type" value="Genomic_DNA"/>
</dbReference>
<dbReference type="SMART" id="SM00192">
    <property type="entry name" value="LDLa"/>
    <property type="match status" value="1"/>
</dbReference>
<evidence type="ECO:0000256" key="4">
    <source>
        <dbReference type="ARBA" id="ARBA00022737"/>
    </source>
</evidence>
<feature type="transmembrane region" description="Helical" evidence="10">
    <location>
        <begin position="462"/>
        <end position="483"/>
    </location>
</feature>
<comment type="caution">
    <text evidence="8">Lacks conserved residue(s) required for the propagation of feature annotation.</text>
</comment>
<evidence type="ECO:0000256" key="9">
    <source>
        <dbReference type="SAM" id="MobiDB-lite"/>
    </source>
</evidence>
<evidence type="ECO:0000256" key="8">
    <source>
        <dbReference type="PROSITE-ProRule" id="PRU00124"/>
    </source>
</evidence>
<evidence type="ECO:0000313" key="12">
    <source>
        <dbReference type="Ensembl" id="ENSCINP00000000767.3"/>
    </source>
</evidence>
<evidence type="ECO:0000256" key="10">
    <source>
        <dbReference type="SAM" id="Phobius"/>
    </source>
</evidence>
<proteinExistence type="predicted"/>
<feature type="transmembrane region" description="Helical" evidence="10">
    <location>
        <begin position="299"/>
        <end position="323"/>
    </location>
</feature>
<feature type="transmembrane region" description="Helical" evidence="10">
    <location>
        <begin position="416"/>
        <end position="441"/>
    </location>
</feature>
<dbReference type="OMA" id="WRISITI"/>
<feature type="domain" description="G-protein coupled receptors family 1 profile" evidence="11">
    <location>
        <begin position="189"/>
        <end position="515"/>
    </location>
</feature>
<dbReference type="InterPro" id="IPR000276">
    <property type="entry name" value="GPCR_Rhodpsn"/>
</dbReference>